<keyword evidence="3" id="KW-1185">Reference proteome</keyword>
<keyword evidence="1" id="KW-0472">Membrane</keyword>
<name>A0A2N3YJ75_9MICO</name>
<organism evidence="2 3">
    <name type="scientific">Phycicoccus duodecadis</name>
    <dbReference type="NCBI Taxonomy" id="173053"/>
    <lineage>
        <taxon>Bacteria</taxon>
        <taxon>Bacillati</taxon>
        <taxon>Actinomycetota</taxon>
        <taxon>Actinomycetes</taxon>
        <taxon>Micrococcales</taxon>
        <taxon>Intrasporangiaceae</taxon>
        <taxon>Phycicoccus</taxon>
    </lineage>
</organism>
<dbReference type="RefSeq" id="WP_101395390.1">
    <property type="nucleotide sequence ID" value="NZ_PJNE01000001.1"/>
</dbReference>
<keyword evidence="1" id="KW-0812">Transmembrane</keyword>
<comment type="caution">
    <text evidence="2">The sequence shown here is derived from an EMBL/GenBank/DDBJ whole genome shotgun (WGS) entry which is preliminary data.</text>
</comment>
<dbReference type="EMBL" id="PJNE01000001">
    <property type="protein sequence ID" value="PKW26889.1"/>
    <property type="molecule type" value="Genomic_DNA"/>
</dbReference>
<evidence type="ECO:0000313" key="2">
    <source>
        <dbReference type="EMBL" id="PKW26889.1"/>
    </source>
</evidence>
<gene>
    <name evidence="2" type="ORF">ATL31_1716</name>
</gene>
<feature type="transmembrane region" description="Helical" evidence="1">
    <location>
        <begin position="33"/>
        <end position="59"/>
    </location>
</feature>
<sequence>MKAVRVALGSVGLVALAWGMVLLADLGPRLPAVLVWAVGGIVLHDGVLAPLVVVLGALAASRAPAWLRAPLVGLLVVLGPLTLVAVPVLGRFGARYDNPTLLDRPYWSGYLAVVALAVVVTAVVAGRRRRAGPARP</sequence>
<dbReference type="OrthoDB" id="5149939at2"/>
<reference evidence="2 3" key="1">
    <citation type="submission" date="2017-12" db="EMBL/GenBank/DDBJ databases">
        <title>Sequencing the genomes of 1000 Actinobacteria strains.</title>
        <authorList>
            <person name="Klenk H.-P."/>
        </authorList>
    </citation>
    <scope>NUCLEOTIDE SEQUENCE [LARGE SCALE GENOMIC DNA]</scope>
    <source>
        <strain evidence="2 3">DSM 12806</strain>
    </source>
</reference>
<feature type="transmembrane region" description="Helical" evidence="1">
    <location>
        <begin position="71"/>
        <end position="94"/>
    </location>
</feature>
<protein>
    <submittedName>
        <fullName evidence="2">Uncharacterized protein</fullName>
    </submittedName>
</protein>
<evidence type="ECO:0000256" key="1">
    <source>
        <dbReference type="SAM" id="Phobius"/>
    </source>
</evidence>
<evidence type="ECO:0000313" key="3">
    <source>
        <dbReference type="Proteomes" id="UP000233781"/>
    </source>
</evidence>
<dbReference type="Proteomes" id="UP000233781">
    <property type="component" value="Unassembled WGS sequence"/>
</dbReference>
<feature type="transmembrane region" description="Helical" evidence="1">
    <location>
        <begin position="106"/>
        <end position="126"/>
    </location>
</feature>
<keyword evidence="1" id="KW-1133">Transmembrane helix</keyword>
<accession>A0A2N3YJ75</accession>
<dbReference type="AlphaFoldDB" id="A0A2N3YJ75"/>
<proteinExistence type="predicted"/>